<keyword evidence="5" id="KW-0547">Nucleotide-binding</keyword>
<dbReference type="InterPro" id="IPR011712">
    <property type="entry name" value="Sig_transdc_His_kin_sub3_dim/P"/>
</dbReference>
<keyword evidence="12" id="KW-1185">Reference proteome</keyword>
<evidence type="ECO:0000256" key="3">
    <source>
        <dbReference type="ARBA" id="ARBA00022553"/>
    </source>
</evidence>
<keyword evidence="9" id="KW-0812">Transmembrane</keyword>
<feature type="domain" description="Histidine kinase/HSP90-like ATPase" evidence="10">
    <location>
        <begin position="343"/>
        <end position="431"/>
    </location>
</feature>
<keyword evidence="6" id="KW-0418">Kinase</keyword>
<dbReference type="EMBL" id="LT906446">
    <property type="protein sequence ID" value="SNU94487.1"/>
    <property type="molecule type" value="Genomic_DNA"/>
</dbReference>
<comment type="catalytic activity">
    <reaction evidence="1">
        <text>ATP + protein L-histidine = ADP + protein N-phospho-L-histidine.</text>
        <dbReference type="EC" id="2.7.13.3"/>
    </reaction>
</comment>
<evidence type="ECO:0000256" key="8">
    <source>
        <dbReference type="ARBA" id="ARBA00023012"/>
    </source>
</evidence>
<dbReference type="CDD" id="cd16917">
    <property type="entry name" value="HATPase_UhpB-NarQ-NarX-like"/>
    <property type="match status" value="1"/>
</dbReference>
<gene>
    <name evidence="11" type="primary">vraS</name>
    <name evidence="11" type="ORF">SAMEA4364220_00215</name>
</gene>
<feature type="transmembrane region" description="Helical" evidence="9">
    <location>
        <begin position="175"/>
        <end position="201"/>
    </location>
</feature>
<dbReference type="GeneID" id="78506257"/>
<dbReference type="InterPro" id="IPR036890">
    <property type="entry name" value="HATPase_C_sf"/>
</dbReference>
<proteinExistence type="predicted"/>
<evidence type="ECO:0000313" key="11">
    <source>
        <dbReference type="EMBL" id="SNU94487.1"/>
    </source>
</evidence>
<keyword evidence="3" id="KW-0597">Phosphoprotein</keyword>
<evidence type="ECO:0000256" key="9">
    <source>
        <dbReference type="SAM" id="Phobius"/>
    </source>
</evidence>
<dbReference type="InterPro" id="IPR050482">
    <property type="entry name" value="Sensor_HK_TwoCompSys"/>
</dbReference>
<feature type="transmembrane region" description="Helical" evidence="9">
    <location>
        <begin position="132"/>
        <end position="155"/>
    </location>
</feature>
<dbReference type="PANTHER" id="PTHR24421">
    <property type="entry name" value="NITRATE/NITRITE SENSOR PROTEIN NARX-RELATED"/>
    <property type="match status" value="1"/>
</dbReference>
<dbReference type="Gene3D" id="1.20.5.1930">
    <property type="match status" value="1"/>
</dbReference>
<keyword evidence="4 11" id="KW-0808">Transferase</keyword>
<dbReference type="eggNOG" id="COG4585">
    <property type="taxonomic scope" value="Bacteria"/>
</dbReference>
<dbReference type="InterPro" id="IPR003594">
    <property type="entry name" value="HATPase_dom"/>
</dbReference>
<sequence>MKHTNLYYLSIIRNLMVLLNFINILFLATIILFTSKYIVENQLAREFLEKITYVPKSPQLVFWGSIILFAILIYLMYHRDKKIIEHKLVNNLYNFFEAIICFIIVYLLYMTYNGLVLLVFCDCIYNFKDDKYAKYMLISLIGMYLFTNWDVFTAFSPLMNFQQYVQFYDVNLKNLLFLSKSILEMFNILLFIIFMSVYAVGQIQENEFISKKLRMISLVNKKLQRYAVVTERIGENNERKRLAREIHDTVGHALAGVAAGIDACIVMIDSNPEATKSQLKVISKVVRQGMVDVRKSLNKLRPGALEKQGFKEAIEKMIDDFGSLSEVNIKLDYRLKDVDLENTTEDILFRIIQESMTNSVRHGGASQINISLYMEENNLCLYIKDNGIGCSEISYGFGLKQMKERVAIINGKVKFDGTNGFMVMVKIPIFK</sequence>
<evidence type="ECO:0000256" key="4">
    <source>
        <dbReference type="ARBA" id="ARBA00022679"/>
    </source>
</evidence>
<evidence type="ECO:0000256" key="7">
    <source>
        <dbReference type="ARBA" id="ARBA00022840"/>
    </source>
</evidence>
<feature type="transmembrane region" description="Helical" evidence="9">
    <location>
        <begin position="60"/>
        <end position="77"/>
    </location>
</feature>
<dbReference type="Pfam" id="PF02518">
    <property type="entry name" value="HATPase_c"/>
    <property type="match status" value="1"/>
</dbReference>
<evidence type="ECO:0000256" key="1">
    <source>
        <dbReference type="ARBA" id="ARBA00000085"/>
    </source>
</evidence>
<evidence type="ECO:0000259" key="10">
    <source>
        <dbReference type="SMART" id="SM00387"/>
    </source>
</evidence>
<feature type="transmembrane region" description="Helical" evidence="9">
    <location>
        <begin position="97"/>
        <end position="120"/>
    </location>
</feature>
<reference evidence="11 12" key="1">
    <citation type="submission" date="2017-06" db="EMBL/GenBank/DDBJ databases">
        <authorList>
            <consortium name="Pathogen Informatics"/>
        </authorList>
    </citation>
    <scope>NUCLEOTIDE SEQUENCE [LARGE SCALE GENOMIC DNA]</scope>
    <source>
        <strain evidence="11 12">NCTC10570</strain>
    </source>
</reference>
<feature type="transmembrane region" description="Helical" evidence="9">
    <location>
        <begin position="15"/>
        <end position="39"/>
    </location>
</feature>
<dbReference type="GO" id="GO:0005524">
    <property type="term" value="F:ATP binding"/>
    <property type="evidence" value="ECO:0007669"/>
    <property type="project" value="UniProtKB-KW"/>
</dbReference>
<dbReference type="SMART" id="SM00387">
    <property type="entry name" value="HATPase_c"/>
    <property type="match status" value="1"/>
</dbReference>
<dbReference type="EC" id="2.7.13.3" evidence="2"/>
<dbReference type="AlphaFoldDB" id="A0A239T9S4"/>
<dbReference type="Gene3D" id="3.30.565.10">
    <property type="entry name" value="Histidine kinase-like ATPase, C-terminal domain"/>
    <property type="match status" value="1"/>
</dbReference>
<evidence type="ECO:0000256" key="2">
    <source>
        <dbReference type="ARBA" id="ARBA00012438"/>
    </source>
</evidence>
<accession>A0A239T9S4</accession>
<dbReference type="Pfam" id="PF07730">
    <property type="entry name" value="HisKA_3"/>
    <property type="match status" value="1"/>
</dbReference>
<keyword evidence="9" id="KW-1133">Transmembrane helix</keyword>
<protein>
    <recommendedName>
        <fullName evidence="2">histidine kinase</fullName>
        <ecNumber evidence="2">2.7.13.3</ecNumber>
    </recommendedName>
</protein>
<evidence type="ECO:0000313" key="12">
    <source>
        <dbReference type="Proteomes" id="UP000215383"/>
    </source>
</evidence>
<name>A0A239T9S4_9FIRM</name>
<dbReference type="RefSeq" id="WP_027890132.1">
    <property type="nucleotide sequence ID" value="NZ_LT906446.1"/>
</dbReference>
<dbReference type="Proteomes" id="UP000215383">
    <property type="component" value="Chromosome 1"/>
</dbReference>
<organism evidence="11 12">
    <name type="scientific">Megamonas hypermegale</name>
    <dbReference type="NCBI Taxonomy" id="158847"/>
    <lineage>
        <taxon>Bacteria</taxon>
        <taxon>Bacillati</taxon>
        <taxon>Bacillota</taxon>
        <taxon>Negativicutes</taxon>
        <taxon>Selenomonadales</taxon>
        <taxon>Selenomonadaceae</taxon>
        <taxon>Megamonas</taxon>
    </lineage>
</organism>
<dbReference type="GO" id="GO:0046983">
    <property type="term" value="F:protein dimerization activity"/>
    <property type="evidence" value="ECO:0007669"/>
    <property type="project" value="InterPro"/>
</dbReference>
<dbReference type="PANTHER" id="PTHR24421:SF10">
    <property type="entry name" value="NITRATE_NITRITE SENSOR PROTEIN NARQ"/>
    <property type="match status" value="1"/>
</dbReference>
<keyword evidence="8" id="KW-0902">Two-component regulatory system</keyword>
<dbReference type="GO" id="GO:0000155">
    <property type="term" value="F:phosphorelay sensor kinase activity"/>
    <property type="evidence" value="ECO:0007669"/>
    <property type="project" value="InterPro"/>
</dbReference>
<keyword evidence="9" id="KW-0472">Membrane</keyword>
<dbReference type="SUPFAM" id="SSF55874">
    <property type="entry name" value="ATPase domain of HSP90 chaperone/DNA topoisomerase II/histidine kinase"/>
    <property type="match status" value="1"/>
</dbReference>
<evidence type="ECO:0000256" key="5">
    <source>
        <dbReference type="ARBA" id="ARBA00022741"/>
    </source>
</evidence>
<dbReference type="GO" id="GO:0016020">
    <property type="term" value="C:membrane"/>
    <property type="evidence" value="ECO:0007669"/>
    <property type="project" value="InterPro"/>
</dbReference>
<evidence type="ECO:0000256" key="6">
    <source>
        <dbReference type="ARBA" id="ARBA00022777"/>
    </source>
</evidence>
<keyword evidence="7" id="KW-0067">ATP-binding</keyword>